<dbReference type="SUPFAM" id="SSF52540">
    <property type="entry name" value="P-loop containing nucleoside triphosphate hydrolases"/>
    <property type="match status" value="1"/>
</dbReference>
<keyword evidence="8" id="KW-1185">Reference proteome</keyword>
<dbReference type="GO" id="GO:0005634">
    <property type="term" value="C:nucleus"/>
    <property type="evidence" value="ECO:0007669"/>
    <property type="project" value="UniProtKB-SubCell"/>
</dbReference>
<evidence type="ECO:0000313" key="7">
    <source>
        <dbReference type="EMBL" id="KAK1398627.1"/>
    </source>
</evidence>
<feature type="compositionally biased region" description="Basic and acidic residues" evidence="6">
    <location>
        <begin position="219"/>
        <end position="243"/>
    </location>
</feature>
<dbReference type="GO" id="GO:0005525">
    <property type="term" value="F:GTP binding"/>
    <property type="evidence" value="ECO:0007669"/>
    <property type="project" value="UniProtKB-KW"/>
</dbReference>
<comment type="similarity">
    <text evidence="1 5">Belongs to the GPN-loop GTPase family.</text>
</comment>
<dbReference type="EC" id="3.6.5.-" evidence="5"/>
<sequence length="282" mass="32208">MVQDSTHSKCINKIQPPRDAPVSWYTTEIDIRKLRTQGHVKRMIIISVIEKRADQLDYVLVDIPGQIEIFTWSASGAIITESFASTFPTVVTCVVDTPRSVNPNTFMSNMLYACSILYKTRLPLVLAFNKTDVAQHQFALEWMEDFEVFQAALESDQSYSSNLTWSLSLVLEEFYKNLRTVGFSAVKGDGVDAFFKAVEASAEEYMETYEVDLDKRREEKQKLEEDRRKETMDKLRKDMEKTGGETVVVSTGLKDTDISSSRDTAMMEEEEEDEDGYKSFAL</sequence>
<comment type="subunit">
    <text evidence="5">Binds to RNA polymerase II.</text>
</comment>
<reference evidence="7" key="2">
    <citation type="submission" date="2023-05" db="EMBL/GenBank/DDBJ databases">
        <authorList>
            <person name="Schelkunov M.I."/>
        </authorList>
    </citation>
    <scope>NUCLEOTIDE SEQUENCE</scope>
    <source>
        <strain evidence="7">Hsosn_3</strain>
        <tissue evidence="7">Leaf</tissue>
    </source>
</reference>
<dbReference type="GO" id="GO:0003924">
    <property type="term" value="F:GTPase activity"/>
    <property type="evidence" value="ECO:0007669"/>
    <property type="project" value="TreeGrafter"/>
</dbReference>
<keyword evidence="2 5" id="KW-0547">Nucleotide-binding</keyword>
<gene>
    <name evidence="7" type="ORF">POM88_008490</name>
</gene>
<feature type="region of interest" description="Disordered" evidence="6">
    <location>
        <begin position="219"/>
        <end position="282"/>
    </location>
</feature>
<comment type="subcellular location">
    <subcellularLocation>
        <location evidence="5">Cytoplasm</location>
    </subcellularLocation>
    <subcellularLocation>
        <location evidence="5">Nucleus</location>
    </subcellularLocation>
</comment>
<keyword evidence="3 5" id="KW-0378">Hydrolase</keyword>
<protein>
    <recommendedName>
        <fullName evidence="5">GPN-loop GTPase</fullName>
        <ecNumber evidence="5">3.6.5.-</ecNumber>
    </recommendedName>
</protein>
<name>A0AAD8N7B6_9APIA</name>
<feature type="compositionally biased region" description="Acidic residues" evidence="6">
    <location>
        <begin position="266"/>
        <end position="275"/>
    </location>
</feature>
<keyword evidence="5" id="KW-0963">Cytoplasm</keyword>
<dbReference type="PANTHER" id="PTHR21231:SF8">
    <property type="entry name" value="GPN-LOOP GTPASE 1"/>
    <property type="match status" value="1"/>
</dbReference>
<keyword evidence="4 5" id="KW-0342">GTP-binding</keyword>
<evidence type="ECO:0000313" key="8">
    <source>
        <dbReference type="Proteomes" id="UP001237642"/>
    </source>
</evidence>
<accession>A0AAD8N7B6</accession>
<evidence type="ECO:0000256" key="2">
    <source>
        <dbReference type="ARBA" id="ARBA00022741"/>
    </source>
</evidence>
<evidence type="ECO:0000256" key="3">
    <source>
        <dbReference type="ARBA" id="ARBA00022801"/>
    </source>
</evidence>
<evidence type="ECO:0000256" key="4">
    <source>
        <dbReference type="ARBA" id="ARBA00023134"/>
    </source>
</evidence>
<dbReference type="Pfam" id="PF03029">
    <property type="entry name" value="ATP_bind_1"/>
    <property type="match status" value="1"/>
</dbReference>
<proteinExistence type="inferred from homology"/>
<comment type="function">
    <text evidence="5">Small GTPase required for proper nuclear import of RNA polymerase II (RNAPII). May act at an RNAP assembly step prior to nuclear import.</text>
</comment>
<dbReference type="Gene3D" id="3.40.50.300">
    <property type="entry name" value="P-loop containing nucleotide triphosphate hydrolases"/>
    <property type="match status" value="1"/>
</dbReference>
<dbReference type="EMBL" id="JAUIZM010000002">
    <property type="protein sequence ID" value="KAK1398627.1"/>
    <property type="molecule type" value="Genomic_DNA"/>
</dbReference>
<evidence type="ECO:0000256" key="6">
    <source>
        <dbReference type="SAM" id="MobiDB-lite"/>
    </source>
</evidence>
<organism evidence="7 8">
    <name type="scientific">Heracleum sosnowskyi</name>
    <dbReference type="NCBI Taxonomy" id="360622"/>
    <lineage>
        <taxon>Eukaryota</taxon>
        <taxon>Viridiplantae</taxon>
        <taxon>Streptophyta</taxon>
        <taxon>Embryophyta</taxon>
        <taxon>Tracheophyta</taxon>
        <taxon>Spermatophyta</taxon>
        <taxon>Magnoliopsida</taxon>
        <taxon>eudicotyledons</taxon>
        <taxon>Gunneridae</taxon>
        <taxon>Pentapetalae</taxon>
        <taxon>asterids</taxon>
        <taxon>campanulids</taxon>
        <taxon>Apiales</taxon>
        <taxon>Apiaceae</taxon>
        <taxon>Apioideae</taxon>
        <taxon>apioid superclade</taxon>
        <taxon>Tordylieae</taxon>
        <taxon>Tordyliinae</taxon>
        <taxon>Heracleum</taxon>
    </lineage>
</organism>
<dbReference type="InterPro" id="IPR027417">
    <property type="entry name" value="P-loop_NTPase"/>
</dbReference>
<dbReference type="InterPro" id="IPR004130">
    <property type="entry name" value="Gpn"/>
</dbReference>
<evidence type="ECO:0000256" key="1">
    <source>
        <dbReference type="ARBA" id="ARBA00005290"/>
    </source>
</evidence>
<dbReference type="AlphaFoldDB" id="A0AAD8N7B6"/>
<dbReference type="PANTHER" id="PTHR21231">
    <property type="entry name" value="XPA-BINDING PROTEIN 1-RELATED"/>
    <property type="match status" value="1"/>
</dbReference>
<dbReference type="Proteomes" id="UP001237642">
    <property type="component" value="Unassembled WGS sequence"/>
</dbReference>
<dbReference type="GO" id="GO:0005737">
    <property type="term" value="C:cytoplasm"/>
    <property type="evidence" value="ECO:0007669"/>
    <property type="project" value="UniProtKB-SubCell"/>
</dbReference>
<evidence type="ECO:0000256" key="5">
    <source>
        <dbReference type="RuleBase" id="RU365059"/>
    </source>
</evidence>
<comment type="caution">
    <text evidence="7">The sequence shown here is derived from an EMBL/GenBank/DDBJ whole genome shotgun (WGS) entry which is preliminary data.</text>
</comment>
<reference evidence="7" key="1">
    <citation type="submission" date="2023-02" db="EMBL/GenBank/DDBJ databases">
        <title>Genome of toxic invasive species Heracleum sosnowskyi carries increased number of genes despite the absence of recent whole-genome duplications.</title>
        <authorList>
            <person name="Schelkunov M."/>
            <person name="Shtratnikova V."/>
            <person name="Makarenko M."/>
            <person name="Klepikova A."/>
            <person name="Omelchenko D."/>
            <person name="Novikova G."/>
            <person name="Obukhova E."/>
            <person name="Bogdanov V."/>
            <person name="Penin A."/>
            <person name="Logacheva M."/>
        </authorList>
    </citation>
    <scope>NUCLEOTIDE SEQUENCE</scope>
    <source>
        <strain evidence="7">Hsosn_3</strain>
        <tissue evidence="7">Leaf</tissue>
    </source>
</reference>